<keyword evidence="2" id="KW-1185">Reference proteome</keyword>
<name>F8L8B8_SIMNZ</name>
<evidence type="ECO:0000313" key="2">
    <source>
        <dbReference type="Proteomes" id="UP000000496"/>
    </source>
</evidence>
<dbReference type="STRING" id="331113.SNE_A11640"/>
<evidence type="ECO:0000313" key="1">
    <source>
        <dbReference type="EMBL" id="CCB89041.1"/>
    </source>
</evidence>
<dbReference type="EMBL" id="FR872582">
    <property type="protein sequence ID" value="CCB89041.1"/>
    <property type="molecule type" value="Genomic_DNA"/>
</dbReference>
<gene>
    <name evidence="1" type="ordered locus">SNE_A11640</name>
</gene>
<dbReference type="Proteomes" id="UP000000496">
    <property type="component" value="Chromosome gsn.131"/>
</dbReference>
<reference evidence="1 2" key="2">
    <citation type="journal article" date="2011" name="Mol. Biol. Evol.">
        <title>Unity in variety--the pan-genome of the Chlamydiae.</title>
        <authorList>
            <person name="Collingro A."/>
            <person name="Tischler P."/>
            <person name="Weinmaier T."/>
            <person name="Penz T."/>
            <person name="Heinz E."/>
            <person name="Brunham R.C."/>
            <person name="Read T.D."/>
            <person name="Bavoil P.M."/>
            <person name="Sachse K."/>
            <person name="Kahane S."/>
            <person name="Friedman M.G."/>
            <person name="Rattei T."/>
            <person name="Myers G.S."/>
            <person name="Horn M."/>
        </authorList>
    </citation>
    <scope>NUCLEOTIDE SEQUENCE [LARGE SCALE GENOMIC DNA]</scope>
    <source>
        <strain evidence="2">ATCC VR-1471 / Z</strain>
    </source>
</reference>
<sequence>MFEYNLIQILPEFFSPKIKHIVHKTRVNFLLLSTDIDFLEKNVIMEFKIMTRGKIS</sequence>
<dbReference type="KEGG" id="sng:SNE_A11640"/>
<organism evidence="1 2">
    <name type="scientific">Simkania negevensis (strain ATCC VR-1471 / DSM 27360 / Z)</name>
    <dbReference type="NCBI Taxonomy" id="331113"/>
    <lineage>
        <taxon>Bacteria</taxon>
        <taxon>Pseudomonadati</taxon>
        <taxon>Chlamydiota</taxon>
        <taxon>Chlamydiia</taxon>
        <taxon>Parachlamydiales</taxon>
        <taxon>Simkaniaceae</taxon>
        <taxon>Simkania</taxon>
    </lineage>
</organism>
<accession>F8L8B8</accession>
<dbReference type="HOGENOM" id="CLU_3011882_0_0_0"/>
<reference key="1">
    <citation type="journal article" date="2011" name="Mol. Biol. Evol.">
        <title>Unity in variety -- the pan-genome of the Chlamydiae.</title>
        <authorList>
            <person name="Collingro A."/>
            <person name="Tischler P."/>
            <person name="Weinmaier T."/>
            <person name="Penz T."/>
            <person name="Heinz E."/>
            <person name="Brunham R.C."/>
            <person name="Read T.D."/>
            <person name="Bavoil P.M."/>
            <person name="Sachse K."/>
            <person name="Kahane S."/>
            <person name="Friedman M.G."/>
            <person name="Rattei T."/>
            <person name="Myers G.S.A."/>
            <person name="Horn M."/>
        </authorList>
    </citation>
    <scope>NUCLEOTIDE SEQUENCE</scope>
    <source>
        <strain>Z</strain>
    </source>
</reference>
<protein>
    <submittedName>
        <fullName evidence="1">Uncharacterized protein</fullName>
    </submittedName>
</protein>
<dbReference type="AlphaFoldDB" id="F8L8B8"/>
<proteinExistence type="predicted"/>